<feature type="domain" description="PAC" evidence="11">
    <location>
        <begin position="262"/>
        <end position="313"/>
    </location>
</feature>
<dbReference type="PROSITE" id="PS50112">
    <property type="entry name" value="PAS"/>
    <property type="match status" value="1"/>
</dbReference>
<dbReference type="CDD" id="cd00082">
    <property type="entry name" value="HisKA"/>
    <property type="match status" value="1"/>
</dbReference>
<evidence type="ECO:0000256" key="7">
    <source>
        <dbReference type="ARBA" id="ARBA00022840"/>
    </source>
</evidence>
<proteinExistence type="predicted"/>
<keyword evidence="13" id="KW-1185">Reference proteome</keyword>
<accession>A0ABS7K903</accession>
<evidence type="ECO:0000256" key="5">
    <source>
        <dbReference type="ARBA" id="ARBA00022741"/>
    </source>
</evidence>
<feature type="domain" description="PAS" evidence="10">
    <location>
        <begin position="201"/>
        <end position="244"/>
    </location>
</feature>
<gene>
    <name evidence="12" type="ORF">H0185_17525</name>
</gene>
<dbReference type="SMART" id="SM00388">
    <property type="entry name" value="HisKA"/>
    <property type="match status" value="1"/>
</dbReference>
<dbReference type="InterPro" id="IPR036890">
    <property type="entry name" value="HATPase_C_sf"/>
</dbReference>
<dbReference type="EC" id="2.7.13.3" evidence="2"/>
<dbReference type="InterPro" id="IPR005467">
    <property type="entry name" value="His_kinase_dom"/>
</dbReference>
<dbReference type="InterPro" id="IPR003661">
    <property type="entry name" value="HisK_dim/P_dom"/>
</dbReference>
<comment type="catalytic activity">
    <reaction evidence="1">
        <text>ATP + protein L-histidine = ADP + protein N-phospho-L-histidine.</text>
        <dbReference type="EC" id="2.7.13.3"/>
    </reaction>
</comment>
<evidence type="ECO:0000259" key="10">
    <source>
        <dbReference type="PROSITE" id="PS50112"/>
    </source>
</evidence>
<evidence type="ECO:0000256" key="6">
    <source>
        <dbReference type="ARBA" id="ARBA00022777"/>
    </source>
</evidence>
<dbReference type="Proteomes" id="UP000769780">
    <property type="component" value="Unassembled WGS sequence"/>
</dbReference>
<dbReference type="CDD" id="cd00130">
    <property type="entry name" value="PAS"/>
    <property type="match status" value="1"/>
</dbReference>
<evidence type="ECO:0000256" key="3">
    <source>
        <dbReference type="ARBA" id="ARBA00022553"/>
    </source>
</evidence>
<dbReference type="SMART" id="SM00387">
    <property type="entry name" value="HATPase_c"/>
    <property type="match status" value="1"/>
</dbReference>
<dbReference type="SUPFAM" id="SSF47384">
    <property type="entry name" value="Homodimeric domain of signal transducing histidine kinase"/>
    <property type="match status" value="1"/>
</dbReference>
<dbReference type="InterPro" id="IPR000014">
    <property type="entry name" value="PAS"/>
</dbReference>
<dbReference type="Pfam" id="PF02518">
    <property type="entry name" value="HATPase_c"/>
    <property type="match status" value="1"/>
</dbReference>
<evidence type="ECO:0000313" key="13">
    <source>
        <dbReference type="Proteomes" id="UP000769780"/>
    </source>
</evidence>
<name>A0ABS7K903_9BACI</name>
<dbReference type="PANTHER" id="PTHR43065:SF34">
    <property type="entry name" value="SPORULATION KINASE A"/>
    <property type="match status" value="1"/>
</dbReference>
<dbReference type="Pfam" id="PF00989">
    <property type="entry name" value="PAS"/>
    <property type="match status" value="1"/>
</dbReference>
<dbReference type="Gene3D" id="3.30.565.10">
    <property type="entry name" value="Histidine kinase-like ATPase, C-terminal domain"/>
    <property type="match status" value="1"/>
</dbReference>
<keyword evidence="5" id="KW-0547">Nucleotide-binding</keyword>
<keyword evidence="7" id="KW-0067">ATP-binding</keyword>
<sequence>MSDNEPHYITQSKRFCLENGMDPNKVPSPKTFMSEQELSRKRVEYNEILSVISYFSNKVLDALGGTPVLIVVSDSKGYLLDIVGDETIKSTVEELGIKMGSRFTQEDVGTNVISLALQQRHPISLIGTNHYHRHLHEIACYGAAFHYIDGDNLLGTLNIMTPIPFQNPMLLTMLSQVVESIERELLLRRQNRKLNLLNQIMITRTRNGIILINEKGLITEFNQFAEEMFDLTRSSVIGKSIYEFPLTGNYFNQVIEHGKTFENEEIKFTNNGGKLIISLLDVQPVYEDGKMIGVFCQFRDITERYRMEEKIKEAEKKALAGRIAAGIAHEIRNPLTTVRGYLQYLNEQVDENTSELFSSLLIPEIDRANKIISDFLRLSKPTYKQDETITVEHLLIGYIGKFLQSEALLHNVEMNIELDSTTSSLPILCNREELLQVYINLFQNSLHAKGQSSLRIDICTKLVDNKVQFIFRDNGKGIPPSIQPNIFEPFFTTKDAGTGLGLSVSRNIVENHDGTMHMKSNEKGTIFIIELPYAKELP</sequence>
<organism evidence="12 13">
    <name type="scientific">Mesobacillus maritimus</name>
    <dbReference type="NCBI Taxonomy" id="1643336"/>
    <lineage>
        <taxon>Bacteria</taxon>
        <taxon>Bacillati</taxon>
        <taxon>Bacillota</taxon>
        <taxon>Bacilli</taxon>
        <taxon>Bacillales</taxon>
        <taxon>Bacillaceae</taxon>
        <taxon>Mesobacillus</taxon>
    </lineage>
</organism>
<dbReference type="InterPro" id="IPR001610">
    <property type="entry name" value="PAC"/>
</dbReference>
<dbReference type="PANTHER" id="PTHR43065">
    <property type="entry name" value="SENSOR HISTIDINE KINASE"/>
    <property type="match status" value="1"/>
</dbReference>
<dbReference type="EMBL" id="JACWFH010000025">
    <property type="protein sequence ID" value="MBY0098566.1"/>
    <property type="molecule type" value="Genomic_DNA"/>
</dbReference>
<dbReference type="PROSITE" id="PS50113">
    <property type="entry name" value="PAC"/>
    <property type="match status" value="1"/>
</dbReference>
<evidence type="ECO:0000256" key="1">
    <source>
        <dbReference type="ARBA" id="ARBA00000085"/>
    </source>
</evidence>
<keyword evidence="8" id="KW-0902">Two-component regulatory system</keyword>
<evidence type="ECO:0000259" key="11">
    <source>
        <dbReference type="PROSITE" id="PS50113"/>
    </source>
</evidence>
<dbReference type="PROSITE" id="PS50109">
    <property type="entry name" value="HIS_KIN"/>
    <property type="match status" value="1"/>
</dbReference>
<dbReference type="NCBIfam" id="TIGR00229">
    <property type="entry name" value="sensory_box"/>
    <property type="match status" value="1"/>
</dbReference>
<dbReference type="Pfam" id="PF00512">
    <property type="entry name" value="HisKA"/>
    <property type="match status" value="1"/>
</dbReference>
<dbReference type="RefSeq" id="WP_221874789.1">
    <property type="nucleotide sequence ID" value="NZ_JACWFH010000025.1"/>
</dbReference>
<keyword evidence="6" id="KW-0418">Kinase</keyword>
<keyword evidence="4" id="KW-0808">Transferase</keyword>
<feature type="domain" description="Histidine kinase" evidence="9">
    <location>
        <begin position="326"/>
        <end position="535"/>
    </location>
</feature>
<protein>
    <recommendedName>
        <fullName evidence="2">histidine kinase</fullName>
        <ecNumber evidence="2">2.7.13.3</ecNumber>
    </recommendedName>
</protein>
<dbReference type="SUPFAM" id="SSF55785">
    <property type="entry name" value="PYP-like sensor domain (PAS domain)"/>
    <property type="match status" value="1"/>
</dbReference>
<comment type="caution">
    <text evidence="12">The sequence shown here is derived from an EMBL/GenBank/DDBJ whole genome shotgun (WGS) entry which is preliminary data.</text>
</comment>
<dbReference type="InterPro" id="IPR029016">
    <property type="entry name" value="GAF-like_dom_sf"/>
</dbReference>
<dbReference type="InterPro" id="IPR003594">
    <property type="entry name" value="HATPase_dom"/>
</dbReference>
<dbReference type="InterPro" id="IPR036097">
    <property type="entry name" value="HisK_dim/P_sf"/>
</dbReference>
<dbReference type="InterPro" id="IPR035965">
    <property type="entry name" value="PAS-like_dom_sf"/>
</dbReference>
<evidence type="ECO:0000313" key="12">
    <source>
        <dbReference type="EMBL" id="MBY0098566.1"/>
    </source>
</evidence>
<dbReference type="SUPFAM" id="SSF55874">
    <property type="entry name" value="ATPase domain of HSP90 chaperone/DNA topoisomerase II/histidine kinase"/>
    <property type="match status" value="1"/>
</dbReference>
<evidence type="ECO:0000256" key="8">
    <source>
        <dbReference type="ARBA" id="ARBA00023012"/>
    </source>
</evidence>
<evidence type="ECO:0000256" key="4">
    <source>
        <dbReference type="ARBA" id="ARBA00022679"/>
    </source>
</evidence>
<dbReference type="SMART" id="SM00086">
    <property type="entry name" value="PAC"/>
    <property type="match status" value="1"/>
</dbReference>
<dbReference type="Gene3D" id="3.30.450.20">
    <property type="entry name" value="PAS domain"/>
    <property type="match status" value="1"/>
</dbReference>
<dbReference type="Gene3D" id="1.10.287.130">
    <property type="match status" value="1"/>
</dbReference>
<dbReference type="InterPro" id="IPR000700">
    <property type="entry name" value="PAS-assoc_C"/>
</dbReference>
<dbReference type="Gene3D" id="3.30.450.40">
    <property type="match status" value="1"/>
</dbReference>
<evidence type="ECO:0000256" key="2">
    <source>
        <dbReference type="ARBA" id="ARBA00012438"/>
    </source>
</evidence>
<keyword evidence="3" id="KW-0597">Phosphoprotein</keyword>
<evidence type="ECO:0000259" key="9">
    <source>
        <dbReference type="PROSITE" id="PS50109"/>
    </source>
</evidence>
<dbReference type="PRINTS" id="PR00344">
    <property type="entry name" value="BCTRLSENSOR"/>
</dbReference>
<dbReference type="InterPro" id="IPR004358">
    <property type="entry name" value="Sig_transdc_His_kin-like_C"/>
</dbReference>
<reference evidence="12 13" key="1">
    <citation type="submission" date="2020-07" db="EMBL/GenBank/DDBJ databases">
        <title>Fungal Genomes of the International Space Station.</title>
        <authorList>
            <person name="Seuylemezian A."/>
            <person name="Singh N.K."/>
            <person name="Wood J."/>
            <person name="Venkateswaran K."/>
        </authorList>
    </citation>
    <scope>NUCLEOTIDE SEQUENCE [LARGE SCALE GENOMIC DNA]</scope>
    <source>
        <strain evidence="12 13">PL-B2</strain>
    </source>
</reference>
<dbReference type="InterPro" id="IPR013767">
    <property type="entry name" value="PAS_fold"/>
</dbReference>